<evidence type="ECO:0000313" key="1">
    <source>
        <dbReference type="EMBL" id="KAA8583307.1"/>
    </source>
</evidence>
<proteinExistence type="predicted"/>
<feature type="non-terminal residue" evidence="1">
    <location>
        <position position="68"/>
    </location>
</feature>
<dbReference type="EMBL" id="VOFY01000018">
    <property type="protein sequence ID" value="KAA8583307.1"/>
    <property type="molecule type" value="Genomic_DNA"/>
</dbReference>
<sequence>MLITTVTQDTAEAGSGRIPTYLTTTCQGPLSEAWGTCLATTLHRPPHRRSSHGLASYPPYLYILSVSY</sequence>
<accession>A0A5J5CNL4</accession>
<protein>
    <submittedName>
        <fullName evidence="1">Uncharacterized protein</fullName>
    </submittedName>
</protein>
<name>A0A5J5CNL4_9PERO</name>
<gene>
    <name evidence="1" type="ORF">FQN60_015853</name>
</gene>
<dbReference type="Proteomes" id="UP000327493">
    <property type="component" value="Chromosome 18"/>
</dbReference>
<reference evidence="1 2" key="1">
    <citation type="submission" date="2019-08" db="EMBL/GenBank/DDBJ databases">
        <title>A chromosome-level genome assembly, high-density linkage maps, and genome scans reveal the genomic architecture of hybrid incompatibilities underlying speciation via character displacement in darters (Percidae: Etheostominae).</title>
        <authorList>
            <person name="Moran R.L."/>
            <person name="Catchen J.M."/>
            <person name="Fuller R.C."/>
        </authorList>
    </citation>
    <scope>NUCLEOTIDE SEQUENCE [LARGE SCALE GENOMIC DNA]</scope>
    <source>
        <strain evidence="1">EspeVRDwgs_2016</strain>
        <tissue evidence="1">Muscle</tissue>
    </source>
</reference>
<organism evidence="1 2">
    <name type="scientific">Etheostoma spectabile</name>
    <name type="common">orangethroat darter</name>
    <dbReference type="NCBI Taxonomy" id="54343"/>
    <lineage>
        <taxon>Eukaryota</taxon>
        <taxon>Metazoa</taxon>
        <taxon>Chordata</taxon>
        <taxon>Craniata</taxon>
        <taxon>Vertebrata</taxon>
        <taxon>Euteleostomi</taxon>
        <taxon>Actinopterygii</taxon>
        <taxon>Neopterygii</taxon>
        <taxon>Teleostei</taxon>
        <taxon>Neoteleostei</taxon>
        <taxon>Acanthomorphata</taxon>
        <taxon>Eupercaria</taxon>
        <taxon>Perciformes</taxon>
        <taxon>Percoidei</taxon>
        <taxon>Percidae</taxon>
        <taxon>Etheostomatinae</taxon>
        <taxon>Etheostoma</taxon>
    </lineage>
</organism>
<keyword evidence="2" id="KW-1185">Reference proteome</keyword>
<evidence type="ECO:0000313" key="2">
    <source>
        <dbReference type="Proteomes" id="UP000327493"/>
    </source>
</evidence>
<dbReference type="AlphaFoldDB" id="A0A5J5CNL4"/>
<comment type="caution">
    <text evidence="1">The sequence shown here is derived from an EMBL/GenBank/DDBJ whole genome shotgun (WGS) entry which is preliminary data.</text>
</comment>